<name>A0ABU9HRQ9_9FLAO</name>
<protein>
    <submittedName>
        <fullName evidence="1">Uncharacterized protein</fullName>
    </submittedName>
</protein>
<dbReference type="EMBL" id="JBBYHR010000001">
    <property type="protein sequence ID" value="MEL1242851.1"/>
    <property type="molecule type" value="Genomic_DNA"/>
</dbReference>
<accession>A0ABU9HRQ9</accession>
<dbReference type="Proteomes" id="UP001464555">
    <property type="component" value="Unassembled WGS sequence"/>
</dbReference>
<reference evidence="1 2" key="1">
    <citation type="submission" date="2024-04" db="EMBL/GenBank/DDBJ databases">
        <title>Flavobacterium sp. DGU11 16S ribosomal RNA gene Genome sequencing and assembly.</title>
        <authorList>
            <person name="Park S."/>
        </authorList>
    </citation>
    <scope>NUCLEOTIDE SEQUENCE [LARGE SCALE GENOMIC DNA]</scope>
    <source>
        <strain evidence="1 2">DGU11</strain>
    </source>
</reference>
<comment type="caution">
    <text evidence="1">The sequence shown here is derived from an EMBL/GenBank/DDBJ whole genome shotgun (WGS) entry which is preliminary data.</text>
</comment>
<keyword evidence="2" id="KW-1185">Reference proteome</keyword>
<sequence length="350" mass="39852">MGEYAFNFKTESRKEIIEKFNRVSSALDCNDDYKFTFKAKQAIQAAAFLSKLENPTDIEISAEGKIEITEQRDLAGYFKLLDIQDAELVNLTMYNNPDLNYDNPFGELTLVKRKNHIGISFRGSIPKPKNKTQEKEYFGYMINLFNDCFAVLGLDAKAEICISDGTKSSWRKGDKGITIHNAESDKNKDFQFTQSYLAQGCNRLDFTATNIEQSTEIMKRICLSIANTEAFREKRGSYTIWGKAGAVLPVMNQTGIPVTEIANKISREIDSSQSLLTAMETTPRFDGWIYIKRPYSFQNSLSDMLKLTLQDEKFFVSVQAGMTSETTVNKFRTMLSKQLGEEVELTKIYY</sequence>
<dbReference type="RefSeq" id="WP_341695175.1">
    <property type="nucleotide sequence ID" value="NZ_JBBYHR010000001.1"/>
</dbReference>
<organism evidence="1 2">
    <name type="scientific">Flavobacterium arundinis</name>
    <dbReference type="NCBI Taxonomy" id="3139143"/>
    <lineage>
        <taxon>Bacteria</taxon>
        <taxon>Pseudomonadati</taxon>
        <taxon>Bacteroidota</taxon>
        <taxon>Flavobacteriia</taxon>
        <taxon>Flavobacteriales</taxon>
        <taxon>Flavobacteriaceae</taxon>
        <taxon>Flavobacterium</taxon>
    </lineage>
</organism>
<proteinExistence type="predicted"/>
<gene>
    <name evidence="1" type="ORF">AAEO56_01145</name>
</gene>
<evidence type="ECO:0000313" key="1">
    <source>
        <dbReference type="EMBL" id="MEL1242851.1"/>
    </source>
</evidence>
<evidence type="ECO:0000313" key="2">
    <source>
        <dbReference type="Proteomes" id="UP001464555"/>
    </source>
</evidence>